<protein>
    <recommendedName>
        <fullName evidence="2">MobA/VirD2-like nuclease domain-containing protein</fullName>
    </recommendedName>
</protein>
<feature type="region of interest" description="Disordered" evidence="1">
    <location>
        <begin position="300"/>
        <end position="322"/>
    </location>
</feature>
<feature type="domain" description="MobA/VirD2-like nuclease" evidence="2">
    <location>
        <begin position="75"/>
        <end position="172"/>
    </location>
</feature>
<evidence type="ECO:0000259" key="2">
    <source>
        <dbReference type="Pfam" id="PF03432"/>
    </source>
</evidence>
<proteinExistence type="predicted"/>
<dbReference type="EMBL" id="CP110617">
    <property type="protein sequence ID" value="UZJ26956.1"/>
    <property type="molecule type" value="Genomic_DNA"/>
</dbReference>
<accession>A0ABY6P5L4</accession>
<keyword evidence="4" id="KW-1185">Reference proteome</keyword>
<reference evidence="3" key="1">
    <citation type="submission" date="2022-10" db="EMBL/GenBank/DDBJ databases">
        <title>Rhodococcus sp.75.</title>
        <authorList>
            <person name="Sun M."/>
        </authorList>
    </citation>
    <scope>NUCLEOTIDE SEQUENCE</scope>
    <source>
        <strain evidence="3">75</strain>
        <plasmid evidence="3">unnamed2</plasmid>
    </source>
</reference>
<evidence type="ECO:0000313" key="4">
    <source>
        <dbReference type="Proteomes" id="UP001164965"/>
    </source>
</evidence>
<evidence type="ECO:0000313" key="3">
    <source>
        <dbReference type="EMBL" id="UZJ26956.1"/>
    </source>
</evidence>
<sequence>MITAAKKGSRTRGLVEYLFGPGRAEEHTDQRIAAAWSGAWEGLERPDEVQRALLAAELDAPLETLRGLVGEQGPARHVYHLSISNHAEDRTLTDEEWAVVAHTVADRLGFSETDTRAGVRWIAVHHGAASEGRDHIHLQATLVREDGRAVHLSNDYRTLREVATDMRARFGLEVRTRDVGAGTPPLSRVEVQRQNTTRQESDREKLRRVVRACGTASRTEAEFVTMAGEHGVIVRPRWDTGTGRTAVVGYSVARPSTPGSGEDLVWFGGGKLGRDLTLPALRAGWTADPGAVPAWRAVDSPAARPGPSRLGRVRPGPGLTAGGDTQEVAAARAVHQVREALRAVPVGDAQAWSAAARDGAGVLAAAAQGRPGGTWARVGQAAHALGAAVEKTPGRHVGPSVGEGGLQTAARAMLSVAAATTEGAGTAVLLTQVLRLSESIAQAHAQAGRLVLARAAAAAAERNTAALARVGGPVELGPVLTPEQVAMARVMDTARQAARTGISPGVASGDQPVPGVRRNNERDTERGMGS</sequence>
<keyword evidence="3" id="KW-0614">Plasmid</keyword>
<name>A0ABY6P5L4_9NOCA</name>
<organism evidence="3 4">
    <name type="scientific">Rhodococcus antarcticus</name>
    <dbReference type="NCBI Taxonomy" id="2987751"/>
    <lineage>
        <taxon>Bacteria</taxon>
        <taxon>Bacillati</taxon>
        <taxon>Actinomycetota</taxon>
        <taxon>Actinomycetes</taxon>
        <taxon>Mycobacteriales</taxon>
        <taxon>Nocardiaceae</taxon>
        <taxon>Rhodococcus</taxon>
    </lineage>
</organism>
<geneLocation type="plasmid" evidence="3 4">
    <name>unnamed2</name>
</geneLocation>
<evidence type="ECO:0000256" key="1">
    <source>
        <dbReference type="SAM" id="MobiDB-lite"/>
    </source>
</evidence>
<dbReference type="Proteomes" id="UP001164965">
    <property type="component" value="Plasmid unnamed2"/>
</dbReference>
<dbReference type="InterPro" id="IPR005094">
    <property type="entry name" value="Endonuclease_MobA/VirD2"/>
</dbReference>
<gene>
    <name evidence="3" type="ORF">RHODO2019_18900</name>
</gene>
<feature type="compositionally biased region" description="Basic and acidic residues" evidence="1">
    <location>
        <begin position="518"/>
        <end position="530"/>
    </location>
</feature>
<dbReference type="RefSeq" id="WP_265385060.1">
    <property type="nucleotide sequence ID" value="NZ_CP110617.1"/>
</dbReference>
<dbReference type="Pfam" id="PF03432">
    <property type="entry name" value="Relaxase"/>
    <property type="match status" value="1"/>
</dbReference>
<feature type="region of interest" description="Disordered" evidence="1">
    <location>
        <begin position="499"/>
        <end position="530"/>
    </location>
</feature>